<protein>
    <submittedName>
        <fullName evidence="2">Uncharacterized protein</fullName>
    </submittedName>
</protein>
<evidence type="ECO:0000313" key="2">
    <source>
        <dbReference type="EMBL" id="SBS79711.1"/>
    </source>
</evidence>
<name>A0A1Y5PU23_9MYCO</name>
<keyword evidence="1" id="KW-0472">Membrane</keyword>
<keyword evidence="1" id="KW-0812">Transmembrane</keyword>
<sequence length="76" mass="7685">MNDGDSAKGEVLRTLGLVLNLAAIVAFALFLSMLGTTGPGASAAAATVTVVAFLSSLLCFAADRRLSEAELTVAEI</sequence>
<keyword evidence="1" id="KW-1133">Transmembrane helix</keyword>
<proteinExistence type="predicted"/>
<organism evidence="2">
    <name type="scientific">uncultured Mycobacterium sp</name>
    <dbReference type="NCBI Taxonomy" id="171292"/>
    <lineage>
        <taxon>Bacteria</taxon>
        <taxon>Bacillati</taxon>
        <taxon>Actinomycetota</taxon>
        <taxon>Actinomycetes</taxon>
        <taxon>Mycobacteriales</taxon>
        <taxon>Mycobacteriaceae</taxon>
        <taxon>Mycobacterium</taxon>
        <taxon>environmental samples</taxon>
    </lineage>
</organism>
<dbReference type="EMBL" id="FLQS01000089">
    <property type="protein sequence ID" value="SBS79711.1"/>
    <property type="molecule type" value="Genomic_DNA"/>
</dbReference>
<accession>A0A1Y5PU23</accession>
<evidence type="ECO:0000256" key="1">
    <source>
        <dbReference type="SAM" id="Phobius"/>
    </source>
</evidence>
<reference evidence="2" key="1">
    <citation type="submission" date="2016-03" db="EMBL/GenBank/DDBJ databases">
        <authorList>
            <person name="Ploux O."/>
        </authorList>
    </citation>
    <scope>NUCLEOTIDE SEQUENCE</scope>
    <source>
        <strain evidence="2">UC10</strain>
    </source>
</reference>
<feature type="transmembrane region" description="Helical" evidence="1">
    <location>
        <begin position="12"/>
        <end position="34"/>
    </location>
</feature>
<dbReference type="AlphaFoldDB" id="A0A1Y5PU23"/>
<feature type="transmembrane region" description="Helical" evidence="1">
    <location>
        <begin position="40"/>
        <end position="62"/>
    </location>
</feature>
<gene>
    <name evidence="2" type="ORF">MHPYR_90061</name>
</gene>